<dbReference type="InterPro" id="IPR029058">
    <property type="entry name" value="AB_hydrolase_fold"/>
</dbReference>
<dbReference type="InterPro" id="IPR001375">
    <property type="entry name" value="Peptidase_S9_cat"/>
</dbReference>
<keyword evidence="3" id="KW-1185">Reference proteome</keyword>
<evidence type="ECO:0000313" key="3">
    <source>
        <dbReference type="Proteomes" id="UP000009885"/>
    </source>
</evidence>
<dbReference type="GO" id="GO:0006508">
    <property type="term" value="P:proteolysis"/>
    <property type="evidence" value="ECO:0007669"/>
    <property type="project" value="InterPro"/>
</dbReference>
<name>K9B956_9STAP</name>
<proteinExistence type="predicted"/>
<dbReference type="Pfam" id="PF00326">
    <property type="entry name" value="Peptidase_S9"/>
    <property type="match status" value="1"/>
</dbReference>
<feature type="domain" description="Peptidase S9 prolyl oligopeptidase catalytic" evidence="1">
    <location>
        <begin position="64"/>
        <end position="251"/>
    </location>
</feature>
<dbReference type="Gene3D" id="3.40.50.1820">
    <property type="entry name" value="alpha/beta hydrolase"/>
    <property type="match status" value="1"/>
</dbReference>
<comment type="caution">
    <text evidence="2">The sequence shown here is derived from an EMBL/GenBank/DDBJ whole genome shotgun (WGS) entry which is preliminary data.</text>
</comment>
<evidence type="ECO:0000259" key="1">
    <source>
        <dbReference type="Pfam" id="PF00326"/>
    </source>
</evidence>
<dbReference type="OrthoDB" id="9812921at2"/>
<dbReference type="SUPFAM" id="SSF53474">
    <property type="entry name" value="alpha/beta-Hydrolases"/>
    <property type="match status" value="1"/>
</dbReference>
<accession>K9B956</accession>
<dbReference type="EMBL" id="AMSQ01000002">
    <property type="protein sequence ID" value="EKU50300.1"/>
    <property type="molecule type" value="Genomic_DNA"/>
</dbReference>
<evidence type="ECO:0000313" key="2">
    <source>
        <dbReference type="EMBL" id="EKU50300.1"/>
    </source>
</evidence>
<dbReference type="Proteomes" id="UP000009885">
    <property type="component" value="Unassembled WGS sequence"/>
</dbReference>
<sequence>MAFTKYKKMPIALSTHEAYEVTYEVDGFHVKGLLFKPLKEARRIVMYLRGGKGQVGRVRPARMMQFMNASTVVFAPYYRGNNGSEGHDAFAGADLNDVIEAAHILKEMYPETPLHLIGFSRGGIQGLLTFQEVGATSYIIWGGVSDLRLMYEERVDLRGMMRRMIGHPKKQSSVYDEREALNAITQMSPPILIVHGGADEQVGIHQAYHLEKHLKQVGATYDTLYQLEEGHVPRPSALKDVLNYIQDWMAQTESEI</sequence>
<dbReference type="AlphaFoldDB" id="K9B956"/>
<protein>
    <recommendedName>
        <fullName evidence="1">Peptidase S9 prolyl oligopeptidase catalytic domain-containing protein</fullName>
    </recommendedName>
</protein>
<organism evidence="2 3">
    <name type="scientific">Staphylococcus massiliensis S46</name>
    <dbReference type="NCBI Taxonomy" id="1229783"/>
    <lineage>
        <taxon>Bacteria</taxon>
        <taxon>Bacillati</taxon>
        <taxon>Bacillota</taxon>
        <taxon>Bacilli</taxon>
        <taxon>Bacillales</taxon>
        <taxon>Staphylococcaceae</taxon>
        <taxon>Staphylococcus</taxon>
    </lineage>
</organism>
<dbReference type="RefSeq" id="WP_009382057.1">
    <property type="nucleotide sequence ID" value="NZ_AMSQ01000002.1"/>
</dbReference>
<dbReference type="PATRIC" id="fig|1229783.3.peg.330"/>
<dbReference type="STRING" id="1229783.C273_01620"/>
<dbReference type="GO" id="GO:0008236">
    <property type="term" value="F:serine-type peptidase activity"/>
    <property type="evidence" value="ECO:0007669"/>
    <property type="project" value="InterPro"/>
</dbReference>
<gene>
    <name evidence="2" type="ORF">C273_01620</name>
</gene>
<dbReference type="eggNOG" id="COG1506">
    <property type="taxonomic scope" value="Bacteria"/>
</dbReference>
<reference evidence="2 3" key="1">
    <citation type="journal article" date="2013" name="Genome Announc.">
        <title>Genome Sequence of Staphylococcus massiliensis Strain S46, Isolated from the Surface of Healthy Human Skin.</title>
        <authorList>
            <person name="Srivastav R."/>
            <person name="Singh A."/>
            <person name="Jangir P.K."/>
            <person name="Kumari C."/>
            <person name="Muduli S."/>
            <person name="Sharma R."/>
        </authorList>
    </citation>
    <scope>NUCLEOTIDE SEQUENCE [LARGE SCALE GENOMIC DNA]</scope>
    <source>
        <strain evidence="2 3">S46</strain>
    </source>
</reference>